<name>A0ABV0R9U2_9TELE</name>
<sequence length="124" mass="13372">MWPPRHVLHFGPASKPSNVSVGTSQGKGQAAGEKMIILWEYLRRAAEKSACQGEECSGAAITLLGLKTGDPSTWYWSATPHFLSVLPARSPCTSSARINPALCLHHSFSARLPTPCHLKIIPPT</sequence>
<evidence type="ECO:0000313" key="1">
    <source>
        <dbReference type="EMBL" id="MEQ2204875.1"/>
    </source>
</evidence>
<dbReference type="Proteomes" id="UP001434883">
    <property type="component" value="Unassembled WGS sequence"/>
</dbReference>
<comment type="caution">
    <text evidence="1">The sequence shown here is derived from an EMBL/GenBank/DDBJ whole genome shotgun (WGS) entry which is preliminary data.</text>
</comment>
<gene>
    <name evidence="1" type="ORF">XENOCAPTIV_020217</name>
</gene>
<reference evidence="1 2" key="1">
    <citation type="submission" date="2021-06" db="EMBL/GenBank/DDBJ databases">
        <authorList>
            <person name="Palmer J.M."/>
        </authorList>
    </citation>
    <scope>NUCLEOTIDE SEQUENCE [LARGE SCALE GENOMIC DNA]</scope>
    <source>
        <strain evidence="1 2">XC_2019</strain>
        <tissue evidence="1">Muscle</tissue>
    </source>
</reference>
<protein>
    <submittedName>
        <fullName evidence="1">Uncharacterized protein</fullName>
    </submittedName>
</protein>
<keyword evidence="2" id="KW-1185">Reference proteome</keyword>
<dbReference type="EMBL" id="JAHRIN010037958">
    <property type="protein sequence ID" value="MEQ2204875.1"/>
    <property type="molecule type" value="Genomic_DNA"/>
</dbReference>
<organism evidence="1 2">
    <name type="scientific">Xenoophorus captivus</name>
    <dbReference type="NCBI Taxonomy" id="1517983"/>
    <lineage>
        <taxon>Eukaryota</taxon>
        <taxon>Metazoa</taxon>
        <taxon>Chordata</taxon>
        <taxon>Craniata</taxon>
        <taxon>Vertebrata</taxon>
        <taxon>Euteleostomi</taxon>
        <taxon>Actinopterygii</taxon>
        <taxon>Neopterygii</taxon>
        <taxon>Teleostei</taxon>
        <taxon>Neoteleostei</taxon>
        <taxon>Acanthomorphata</taxon>
        <taxon>Ovalentaria</taxon>
        <taxon>Atherinomorphae</taxon>
        <taxon>Cyprinodontiformes</taxon>
        <taxon>Goodeidae</taxon>
        <taxon>Xenoophorus</taxon>
    </lineage>
</organism>
<evidence type="ECO:0000313" key="2">
    <source>
        <dbReference type="Proteomes" id="UP001434883"/>
    </source>
</evidence>
<accession>A0ABV0R9U2</accession>
<proteinExistence type="predicted"/>